<dbReference type="GeneID" id="80884994"/>
<evidence type="ECO:0000256" key="1">
    <source>
        <dbReference type="SAM" id="SignalP"/>
    </source>
</evidence>
<dbReference type="EMBL" id="JARPMG010000010">
    <property type="protein sequence ID" value="KAJ8098081.1"/>
    <property type="molecule type" value="Genomic_DNA"/>
</dbReference>
<dbReference type="Proteomes" id="UP001217417">
    <property type="component" value="Unassembled WGS sequence"/>
</dbReference>
<gene>
    <name evidence="2" type="ORF">POJ06DRAFT_27961</name>
</gene>
<organism evidence="2 3">
    <name type="scientific">Lipomyces tetrasporus</name>
    <dbReference type="NCBI Taxonomy" id="54092"/>
    <lineage>
        <taxon>Eukaryota</taxon>
        <taxon>Fungi</taxon>
        <taxon>Dikarya</taxon>
        <taxon>Ascomycota</taxon>
        <taxon>Saccharomycotina</taxon>
        <taxon>Lipomycetes</taxon>
        <taxon>Lipomycetales</taxon>
        <taxon>Lipomycetaceae</taxon>
        <taxon>Lipomyces</taxon>
    </lineage>
</organism>
<reference evidence="2" key="1">
    <citation type="submission" date="2023-03" db="EMBL/GenBank/DDBJ databases">
        <title>Near-Complete genome sequence of Lipomyces tetrasporous NRRL Y-64009, an oleaginous yeast capable of growing on lignocellulosic hydrolysates.</title>
        <authorList>
            <consortium name="Lawrence Berkeley National Laboratory"/>
            <person name="Jagtap S.S."/>
            <person name="Liu J.-J."/>
            <person name="Walukiewicz H.E."/>
            <person name="Pangilinan J."/>
            <person name="Lipzen A."/>
            <person name="Ahrendt S."/>
            <person name="Koriabine M."/>
            <person name="Cobaugh K."/>
            <person name="Salamov A."/>
            <person name="Yoshinaga Y."/>
            <person name="Ng V."/>
            <person name="Daum C."/>
            <person name="Grigoriev I.V."/>
            <person name="Slininger P.J."/>
            <person name="Dien B.S."/>
            <person name="Jin Y.-S."/>
            <person name="Rao C.V."/>
        </authorList>
    </citation>
    <scope>NUCLEOTIDE SEQUENCE</scope>
    <source>
        <strain evidence="2">NRRL Y-64009</strain>
    </source>
</reference>
<sequence>MAVTMFDMLRAIFVLLALAYSTSADEYVSSTTLCLFKGHPKRSHSVSENVFWLEEIYNQYPMPFYDMSELGYSALKTVKATLSNGSKGDALIYLYHNMEAESENVTFVNYDKSAYHFSGSEVLDKEKFRVVGGGKMVVEFGSCAKPEYHWEYEVASTSTPATVSGYVRRQKVNP</sequence>
<keyword evidence="1" id="KW-0732">Signal</keyword>
<dbReference type="RefSeq" id="XP_056041531.1">
    <property type="nucleotide sequence ID" value="XM_056189828.1"/>
</dbReference>
<proteinExistence type="predicted"/>
<keyword evidence="3" id="KW-1185">Reference proteome</keyword>
<evidence type="ECO:0000313" key="3">
    <source>
        <dbReference type="Proteomes" id="UP001217417"/>
    </source>
</evidence>
<dbReference type="AlphaFoldDB" id="A0AAD7VQP3"/>
<evidence type="ECO:0000313" key="2">
    <source>
        <dbReference type="EMBL" id="KAJ8098081.1"/>
    </source>
</evidence>
<protein>
    <submittedName>
        <fullName evidence="2">Uncharacterized protein</fullName>
    </submittedName>
</protein>
<name>A0AAD7VQP3_9ASCO</name>
<accession>A0AAD7VQP3</accession>
<feature type="signal peptide" evidence="1">
    <location>
        <begin position="1"/>
        <end position="24"/>
    </location>
</feature>
<feature type="chain" id="PRO_5042152581" evidence="1">
    <location>
        <begin position="25"/>
        <end position="174"/>
    </location>
</feature>
<comment type="caution">
    <text evidence="2">The sequence shown here is derived from an EMBL/GenBank/DDBJ whole genome shotgun (WGS) entry which is preliminary data.</text>
</comment>